<sequence length="236" mass="25446">MKLTIKWKKVVVASVALLLSTSILPLGHADAASKTLNSSQPYSLIESLFGKMGLGTFLNSKNTGTTKYSVTPVNAQPADSTAQQSNSSDQVVPKPNHQQAAGEETNTSWGDKIIATGEKYMGTPYKFGAPTTTTKVFDCSSFVKRVFAENGIDLPRTSRQQAEVGQEVSRSELQKGDLVFFKISSRPGIGHVGIYAGNGKLLHTWGPGGVRYDDMSDGWLDRGFVKATRVTPDTVK</sequence>
<evidence type="ECO:0000313" key="8">
    <source>
        <dbReference type="EMBL" id="SEN51494.1"/>
    </source>
</evidence>
<dbReference type="InterPro" id="IPR051202">
    <property type="entry name" value="Peptidase_C40"/>
</dbReference>
<dbReference type="GO" id="GO:0008234">
    <property type="term" value="F:cysteine-type peptidase activity"/>
    <property type="evidence" value="ECO:0007669"/>
    <property type="project" value="UniProtKB-KW"/>
</dbReference>
<evidence type="ECO:0000256" key="6">
    <source>
        <dbReference type="SAM" id="SignalP"/>
    </source>
</evidence>
<dbReference type="InterPro" id="IPR000064">
    <property type="entry name" value="NLP_P60_dom"/>
</dbReference>
<dbReference type="STRING" id="1173111.SAMN05444955_11351"/>
<evidence type="ECO:0000256" key="4">
    <source>
        <dbReference type="ARBA" id="ARBA00022807"/>
    </source>
</evidence>
<dbReference type="RefSeq" id="WP_244527574.1">
    <property type="nucleotide sequence ID" value="NZ_FOCQ01000013.1"/>
</dbReference>
<feature type="domain" description="NlpC/P60" evidence="7">
    <location>
        <begin position="107"/>
        <end position="231"/>
    </location>
</feature>
<dbReference type="GO" id="GO:0006508">
    <property type="term" value="P:proteolysis"/>
    <property type="evidence" value="ECO:0007669"/>
    <property type="project" value="UniProtKB-KW"/>
</dbReference>
<reference evidence="8 9" key="1">
    <citation type="submission" date="2016-10" db="EMBL/GenBank/DDBJ databases">
        <authorList>
            <person name="de Groot N.N."/>
        </authorList>
    </citation>
    <scope>NUCLEOTIDE SEQUENCE [LARGE SCALE GENOMIC DNA]</scope>
    <source>
        <strain evidence="8 9">DSM 46701</strain>
    </source>
</reference>
<dbReference type="PANTHER" id="PTHR47053:SF1">
    <property type="entry name" value="MUREIN DD-ENDOPEPTIDASE MEPH-RELATED"/>
    <property type="match status" value="1"/>
</dbReference>
<evidence type="ECO:0000256" key="1">
    <source>
        <dbReference type="ARBA" id="ARBA00007074"/>
    </source>
</evidence>
<dbReference type="EMBL" id="FOCQ01000013">
    <property type="protein sequence ID" value="SEN51494.1"/>
    <property type="molecule type" value="Genomic_DNA"/>
</dbReference>
<name>A0A1H8H694_9BACL</name>
<evidence type="ECO:0000256" key="2">
    <source>
        <dbReference type="ARBA" id="ARBA00022670"/>
    </source>
</evidence>
<dbReference type="PANTHER" id="PTHR47053">
    <property type="entry name" value="MUREIN DD-ENDOPEPTIDASE MEPH-RELATED"/>
    <property type="match status" value="1"/>
</dbReference>
<dbReference type="Gene3D" id="3.90.1720.10">
    <property type="entry name" value="endopeptidase domain like (from Nostoc punctiforme)"/>
    <property type="match status" value="1"/>
</dbReference>
<accession>A0A1H8H694</accession>
<keyword evidence="3 8" id="KW-0378">Hydrolase</keyword>
<dbReference type="Proteomes" id="UP000199695">
    <property type="component" value="Unassembled WGS sequence"/>
</dbReference>
<protein>
    <submittedName>
        <fullName evidence="8">Cell wall-associated hydrolase, NlpC family</fullName>
    </submittedName>
</protein>
<keyword evidence="4" id="KW-0788">Thiol protease</keyword>
<proteinExistence type="inferred from homology"/>
<organism evidence="8 9">
    <name type="scientific">Lihuaxuella thermophila</name>
    <dbReference type="NCBI Taxonomy" id="1173111"/>
    <lineage>
        <taxon>Bacteria</taxon>
        <taxon>Bacillati</taxon>
        <taxon>Bacillota</taxon>
        <taxon>Bacilli</taxon>
        <taxon>Bacillales</taxon>
        <taxon>Thermoactinomycetaceae</taxon>
        <taxon>Lihuaxuella</taxon>
    </lineage>
</organism>
<evidence type="ECO:0000256" key="5">
    <source>
        <dbReference type="SAM" id="MobiDB-lite"/>
    </source>
</evidence>
<keyword evidence="9" id="KW-1185">Reference proteome</keyword>
<feature type="chain" id="PRO_5011737791" evidence="6">
    <location>
        <begin position="32"/>
        <end position="236"/>
    </location>
</feature>
<feature type="signal peptide" evidence="6">
    <location>
        <begin position="1"/>
        <end position="31"/>
    </location>
</feature>
<evidence type="ECO:0000256" key="3">
    <source>
        <dbReference type="ARBA" id="ARBA00022801"/>
    </source>
</evidence>
<dbReference type="AlphaFoldDB" id="A0A1H8H694"/>
<evidence type="ECO:0000313" key="9">
    <source>
        <dbReference type="Proteomes" id="UP000199695"/>
    </source>
</evidence>
<dbReference type="PROSITE" id="PS51935">
    <property type="entry name" value="NLPC_P60"/>
    <property type="match status" value="1"/>
</dbReference>
<keyword evidence="2" id="KW-0645">Protease</keyword>
<keyword evidence="6" id="KW-0732">Signal</keyword>
<dbReference type="Pfam" id="PF00877">
    <property type="entry name" value="NLPC_P60"/>
    <property type="match status" value="1"/>
</dbReference>
<feature type="region of interest" description="Disordered" evidence="5">
    <location>
        <begin position="68"/>
        <end position="108"/>
    </location>
</feature>
<gene>
    <name evidence="8" type="ORF">SAMN05444955_11351</name>
</gene>
<dbReference type="SUPFAM" id="SSF54001">
    <property type="entry name" value="Cysteine proteinases"/>
    <property type="match status" value="1"/>
</dbReference>
<evidence type="ECO:0000259" key="7">
    <source>
        <dbReference type="PROSITE" id="PS51935"/>
    </source>
</evidence>
<comment type="similarity">
    <text evidence="1">Belongs to the peptidase C40 family.</text>
</comment>
<dbReference type="InterPro" id="IPR038765">
    <property type="entry name" value="Papain-like_cys_pep_sf"/>
</dbReference>